<evidence type="ECO:0000313" key="3">
    <source>
        <dbReference type="Proteomes" id="UP001301350"/>
    </source>
</evidence>
<protein>
    <submittedName>
        <fullName evidence="2">Uncharacterized protein</fullName>
    </submittedName>
</protein>
<keyword evidence="1" id="KW-0812">Transmembrane</keyword>
<keyword evidence="1" id="KW-0472">Membrane</keyword>
<gene>
    <name evidence="2" type="ORF">CDCA_CDCA02G0586</name>
</gene>
<organism evidence="2 3">
    <name type="scientific">Cyanidium caldarium</name>
    <name type="common">Red alga</name>
    <dbReference type="NCBI Taxonomy" id="2771"/>
    <lineage>
        <taxon>Eukaryota</taxon>
        <taxon>Rhodophyta</taxon>
        <taxon>Bangiophyceae</taxon>
        <taxon>Cyanidiales</taxon>
        <taxon>Cyanidiaceae</taxon>
        <taxon>Cyanidium</taxon>
    </lineage>
</organism>
<dbReference type="EMBL" id="JANCYW010000002">
    <property type="protein sequence ID" value="KAK4534561.1"/>
    <property type="molecule type" value="Genomic_DNA"/>
</dbReference>
<keyword evidence="3" id="KW-1185">Reference proteome</keyword>
<accession>A0AAV9IQT7</accession>
<feature type="transmembrane region" description="Helical" evidence="1">
    <location>
        <begin position="149"/>
        <end position="170"/>
    </location>
</feature>
<reference evidence="2 3" key="1">
    <citation type="submission" date="2022-07" db="EMBL/GenBank/DDBJ databases">
        <title>Genome-wide signatures of adaptation to extreme environments.</title>
        <authorList>
            <person name="Cho C.H."/>
            <person name="Yoon H.S."/>
        </authorList>
    </citation>
    <scope>NUCLEOTIDE SEQUENCE [LARGE SCALE GENOMIC DNA]</scope>
    <source>
        <strain evidence="2 3">DBV 063 E5</strain>
    </source>
</reference>
<evidence type="ECO:0000256" key="1">
    <source>
        <dbReference type="SAM" id="Phobius"/>
    </source>
</evidence>
<sequence length="177" mass="19371">MFGTRVLVLLGLRCSPLHHGKLDGGCERSLKSSCSQAHAWRFRTLSDRIGRLRCRVFRNARPLLDLPLLVSTFTSSCPHLMSLAGHAQRLVRVAASRGYGSAAPARRALHSTRTSMASQGHGHGHGHGGDDYMHKPLFDLRNISRVKTAFWIGSGVATALGLPFFMVYVAQKRAGIL</sequence>
<keyword evidence="1" id="KW-1133">Transmembrane helix</keyword>
<proteinExistence type="predicted"/>
<name>A0AAV9IQT7_CYACA</name>
<dbReference type="Proteomes" id="UP001301350">
    <property type="component" value="Unassembled WGS sequence"/>
</dbReference>
<evidence type="ECO:0000313" key="2">
    <source>
        <dbReference type="EMBL" id="KAK4534561.1"/>
    </source>
</evidence>
<comment type="caution">
    <text evidence="2">The sequence shown here is derived from an EMBL/GenBank/DDBJ whole genome shotgun (WGS) entry which is preliminary data.</text>
</comment>
<dbReference type="AlphaFoldDB" id="A0AAV9IQT7"/>